<feature type="compositionally biased region" description="Polar residues" evidence="1">
    <location>
        <begin position="136"/>
        <end position="159"/>
    </location>
</feature>
<dbReference type="EMBL" id="KZ678136">
    <property type="protein sequence ID" value="PSN65834.1"/>
    <property type="molecule type" value="Genomic_DNA"/>
</dbReference>
<organism evidence="2 3">
    <name type="scientific">Corynespora cassiicola Philippines</name>
    <dbReference type="NCBI Taxonomy" id="1448308"/>
    <lineage>
        <taxon>Eukaryota</taxon>
        <taxon>Fungi</taxon>
        <taxon>Dikarya</taxon>
        <taxon>Ascomycota</taxon>
        <taxon>Pezizomycotina</taxon>
        <taxon>Dothideomycetes</taxon>
        <taxon>Pleosporomycetidae</taxon>
        <taxon>Pleosporales</taxon>
        <taxon>Corynesporascaceae</taxon>
        <taxon>Corynespora</taxon>
    </lineage>
</organism>
<dbReference type="OrthoDB" id="3794317at2759"/>
<feature type="region of interest" description="Disordered" evidence="1">
    <location>
        <begin position="1"/>
        <end position="29"/>
    </location>
</feature>
<feature type="compositionally biased region" description="Polar residues" evidence="1">
    <location>
        <begin position="110"/>
        <end position="123"/>
    </location>
</feature>
<dbReference type="AlphaFoldDB" id="A0A2T2NK69"/>
<keyword evidence="3" id="KW-1185">Reference proteome</keyword>
<feature type="compositionally biased region" description="Polar residues" evidence="1">
    <location>
        <begin position="18"/>
        <end position="29"/>
    </location>
</feature>
<feature type="region of interest" description="Disordered" evidence="1">
    <location>
        <begin position="136"/>
        <end position="167"/>
    </location>
</feature>
<reference evidence="2 3" key="1">
    <citation type="journal article" date="2018" name="Front. Microbiol.">
        <title>Genome-Wide Analysis of Corynespora cassiicola Leaf Fall Disease Putative Effectors.</title>
        <authorList>
            <person name="Lopez D."/>
            <person name="Ribeiro S."/>
            <person name="Label P."/>
            <person name="Fumanal B."/>
            <person name="Venisse J.S."/>
            <person name="Kohler A."/>
            <person name="de Oliveira R.R."/>
            <person name="Labutti K."/>
            <person name="Lipzen A."/>
            <person name="Lail K."/>
            <person name="Bauer D."/>
            <person name="Ohm R.A."/>
            <person name="Barry K.W."/>
            <person name="Spatafora J."/>
            <person name="Grigoriev I.V."/>
            <person name="Martin F.M."/>
            <person name="Pujade-Renaud V."/>
        </authorList>
    </citation>
    <scope>NUCLEOTIDE SEQUENCE [LARGE SCALE GENOMIC DNA]</scope>
    <source>
        <strain evidence="2 3">Philippines</strain>
    </source>
</reference>
<gene>
    <name evidence="2" type="ORF">BS50DRAFT_668355</name>
</gene>
<proteinExistence type="predicted"/>
<evidence type="ECO:0000313" key="3">
    <source>
        <dbReference type="Proteomes" id="UP000240883"/>
    </source>
</evidence>
<protein>
    <submittedName>
        <fullName evidence="2">Uncharacterized protein</fullName>
    </submittedName>
</protein>
<accession>A0A2T2NK69</accession>
<sequence>MSQPSQPWNGCSLDPALLSTSQGDSSPEYLNTAPNVINIGTPTFSSADSPILERFNVSFDNASLAQPNCSTTSTPELSGYTFGHRSAPASHYPTLASNSPNSYPLQIQRASYSNSSKQTNSIHSVERPLPIRTQTVSSHLHTSAPESHSLPSLPRTQQPYHRRSLSQGDADRIAALEAVRPARPSNPVFFRLQVPRAHSTTPEDEARRQCNRLRLNERDIFELCQSHYERGNASLATMEAPTSIPPGMNGIAVPIPIGVPLGEVLSPPAQEQIHAPYHEEGKNRVVFRYMSGDNRERGMRVIEIGAMAVLNTYREREDVLDEDGTMSTTIRILKKLDELQEHLNHELEDSEMGDKGCDMIREALEKKKRMASVIKAEEIDEKDKLALAHITSRHKDDDSDDPLPPPSHVFDDEERDQMFAMVLLNELKNYDVTLDNI</sequence>
<evidence type="ECO:0000256" key="1">
    <source>
        <dbReference type="SAM" id="MobiDB-lite"/>
    </source>
</evidence>
<name>A0A2T2NK69_CORCC</name>
<dbReference type="Proteomes" id="UP000240883">
    <property type="component" value="Unassembled WGS sequence"/>
</dbReference>
<feature type="region of interest" description="Disordered" evidence="1">
    <location>
        <begin position="110"/>
        <end position="129"/>
    </location>
</feature>
<feature type="region of interest" description="Disordered" evidence="1">
    <location>
        <begin position="392"/>
        <end position="411"/>
    </location>
</feature>
<evidence type="ECO:0000313" key="2">
    <source>
        <dbReference type="EMBL" id="PSN65834.1"/>
    </source>
</evidence>